<dbReference type="InterPro" id="IPR052022">
    <property type="entry name" value="26kDa_periplasmic_antigen"/>
</dbReference>
<protein>
    <recommendedName>
        <fullName evidence="3">SIMPL domain-containing protein</fullName>
    </recommendedName>
</protein>
<dbReference type="Gene3D" id="3.30.110.170">
    <property type="entry name" value="Protein of unknown function (DUF541), domain 1"/>
    <property type="match status" value="1"/>
</dbReference>
<evidence type="ECO:0008006" key="3">
    <source>
        <dbReference type="Google" id="ProtNLM"/>
    </source>
</evidence>
<evidence type="ECO:0000313" key="1">
    <source>
        <dbReference type="EMBL" id="OGE65338.1"/>
    </source>
</evidence>
<comment type="caution">
    <text evidence="1">The sequence shown here is derived from an EMBL/GenBank/DDBJ whole genome shotgun (WGS) entry which is preliminary data.</text>
</comment>
<dbReference type="PANTHER" id="PTHR34387">
    <property type="entry name" value="SLR1258 PROTEIN"/>
    <property type="match status" value="1"/>
</dbReference>
<dbReference type="InterPro" id="IPR007497">
    <property type="entry name" value="SIMPL/DUF541"/>
</dbReference>
<gene>
    <name evidence="1" type="ORF">A3B49_03585</name>
</gene>
<sequence length="246" mass="26260">MIPQALSPFITLLTFFLLLFGYTKIVGPIPFSVDSVTTQKSDTFQVTGEGKTSVLPDVAVVSVGVTAGGSTVKIAQDTINSNINKVTEAIKKLGVAYQDIQTQNYSVNPNYDFKEGSQRVNGYQANTNLSVKIRDLEKVNLVIDTATGNGANQVGGIIFEASDKSKAEDSAREKAVQQAKDKAQSAAKIAGFSLGRIINYSENLNSIRPAISLRGVAMGAADEKSTQIESGTNEVIVTVTLSYEIK</sequence>
<organism evidence="1 2">
    <name type="scientific">Candidatus Daviesbacteria bacterium RIFCSPLOWO2_01_FULL_40_24</name>
    <dbReference type="NCBI Taxonomy" id="1797787"/>
    <lineage>
        <taxon>Bacteria</taxon>
        <taxon>Candidatus Daviesiibacteriota</taxon>
    </lineage>
</organism>
<dbReference type="Pfam" id="PF04402">
    <property type="entry name" value="SIMPL"/>
    <property type="match status" value="1"/>
</dbReference>
<dbReference type="AlphaFoldDB" id="A0A1F5MJ06"/>
<dbReference type="PANTHER" id="PTHR34387:SF2">
    <property type="entry name" value="SLR1258 PROTEIN"/>
    <property type="match status" value="1"/>
</dbReference>
<evidence type="ECO:0000313" key="2">
    <source>
        <dbReference type="Proteomes" id="UP000178017"/>
    </source>
</evidence>
<accession>A0A1F5MJ06</accession>
<dbReference type="GO" id="GO:0006974">
    <property type="term" value="P:DNA damage response"/>
    <property type="evidence" value="ECO:0007669"/>
    <property type="project" value="TreeGrafter"/>
</dbReference>
<proteinExistence type="predicted"/>
<reference evidence="1 2" key="1">
    <citation type="journal article" date="2016" name="Nat. Commun.">
        <title>Thousands of microbial genomes shed light on interconnected biogeochemical processes in an aquifer system.</title>
        <authorList>
            <person name="Anantharaman K."/>
            <person name="Brown C.T."/>
            <person name="Hug L.A."/>
            <person name="Sharon I."/>
            <person name="Castelle C.J."/>
            <person name="Probst A.J."/>
            <person name="Thomas B.C."/>
            <person name="Singh A."/>
            <person name="Wilkins M.J."/>
            <person name="Karaoz U."/>
            <person name="Brodie E.L."/>
            <person name="Williams K.H."/>
            <person name="Hubbard S.S."/>
            <person name="Banfield J.F."/>
        </authorList>
    </citation>
    <scope>NUCLEOTIDE SEQUENCE [LARGE SCALE GENOMIC DNA]</scope>
</reference>
<name>A0A1F5MJ06_9BACT</name>
<dbReference type="Gene3D" id="3.30.70.2970">
    <property type="entry name" value="Protein of unknown function (DUF541), domain 2"/>
    <property type="match status" value="1"/>
</dbReference>
<dbReference type="Proteomes" id="UP000178017">
    <property type="component" value="Unassembled WGS sequence"/>
</dbReference>
<dbReference type="EMBL" id="MFDO01000019">
    <property type="protein sequence ID" value="OGE65338.1"/>
    <property type="molecule type" value="Genomic_DNA"/>
</dbReference>